<gene>
    <name evidence="2" type="ORF">AD929_12200</name>
</gene>
<sequence>MILEEMLVLLKPGIWTHAKRGTRYRVKQMSRLQVEGPDDLFIAVTYQDVDTGAWWTRTLSYFLDPGRFLWADDDASGNATGNASLEASRQEGGNPAAPADGDA</sequence>
<proteinExistence type="predicted"/>
<dbReference type="PATRIC" id="fig|442.7.peg.3257"/>
<feature type="region of interest" description="Disordered" evidence="1">
    <location>
        <begin position="79"/>
        <end position="103"/>
    </location>
</feature>
<feature type="compositionally biased region" description="Low complexity" evidence="1">
    <location>
        <begin position="92"/>
        <end position="103"/>
    </location>
</feature>
<name>A0A149QS98_9PROT</name>
<accession>A0A149QS98</accession>
<dbReference type="EMBL" id="LHZB01000118">
    <property type="protein sequence ID" value="KXU99986.1"/>
    <property type="molecule type" value="Genomic_DNA"/>
</dbReference>
<evidence type="ECO:0000313" key="2">
    <source>
        <dbReference type="EMBL" id="KXU99986.1"/>
    </source>
</evidence>
<dbReference type="AlphaFoldDB" id="A0A149QS98"/>
<dbReference type="Proteomes" id="UP000075573">
    <property type="component" value="Unassembled WGS sequence"/>
</dbReference>
<protein>
    <recommendedName>
        <fullName evidence="4">DUF1653 domain-containing protein</fullName>
    </recommendedName>
</protein>
<comment type="caution">
    <text evidence="2">The sequence shown here is derived from an EMBL/GenBank/DDBJ whole genome shotgun (WGS) entry which is preliminary data.</text>
</comment>
<evidence type="ECO:0008006" key="4">
    <source>
        <dbReference type="Google" id="ProtNLM"/>
    </source>
</evidence>
<evidence type="ECO:0000256" key="1">
    <source>
        <dbReference type="SAM" id="MobiDB-lite"/>
    </source>
</evidence>
<organism evidence="2 3">
    <name type="scientific">Gluconobacter potus</name>
    <dbReference type="NCBI Taxonomy" id="2724927"/>
    <lineage>
        <taxon>Bacteria</taxon>
        <taxon>Pseudomonadati</taxon>
        <taxon>Pseudomonadota</taxon>
        <taxon>Alphaproteobacteria</taxon>
        <taxon>Acetobacterales</taxon>
        <taxon>Acetobacteraceae</taxon>
        <taxon>Gluconobacter</taxon>
    </lineage>
</organism>
<reference evidence="2 3" key="1">
    <citation type="submission" date="2015-06" db="EMBL/GenBank/DDBJ databases">
        <title>Improved classification and identification of acetic acid bacteria using matrix-assisted laser desorption/ionization time-of-flight mass spectrometry; Gluconobacter nephelii and Gluconobacter uchimurae are later heterotypic synonyms of Gluconobacter japonicus and Gluconobacter oxydans, respectively.</title>
        <authorList>
            <person name="Li L."/>
            <person name="Cleenwerck I."/>
            <person name="De Vuyst L."/>
            <person name="Vandamme P."/>
        </authorList>
    </citation>
    <scope>NUCLEOTIDE SEQUENCE [LARGE SCALE GENOMIC DNA]</scope>
    <source>
        <strain evidence="2 3">LMG 1764</strain>
    </source>
</reference>
<evidence type="ECO:0000313" key="3">
    <source>
        <dbReference type="Proteomes" id="UP000075573"/>
    </source>
</evidence>